<evidence type="ECO:0000313" key="3">
    <source>
        <dbReference type="Proteomes" id="UP000028480"/>
    </source>
</evidence>
<dbReference type="Proteomes" id="UP000028480">
    <property type="component" value="Unassembled WGS sequence"/>
</dbReference>
<sequence length="73" mass="8533">MRMRSLIHHTFYLKGMIYDQYSGIKNPPLTNSLAEIHYPLALPFHFPLQQTIVVLAEKEIPLLKLIQQADMRV</sequence>
<dbReference type="InterPro" id="IPR018003">
    <property type="entry name" value="Insecticidal_toxin/plasmid_vir"/>
</dbReference>
<name>A0A077QG40_XENBV</name>
<dbReference type="EMBL" id="CBTB010000043">
    <property type="protein sequence ID" value="CDH31196.1"/>
    <property type="molecule type" value="Genomic_DNA"/>
</dbReference>
<organism evidence="2 3">
    <name type="scientific">Xenorhabdus bovienii str. Intermedium</name>
    <dbReference type="NCBI Taxonomy" id="1379677"/>
    <lineage>
        <taxon>Bacteria</taxon>
        <taxon>Pseudomonadati</taxon>
        <taxon>Pseudomonadota</taxon>
        <taxon>Gammaproteobacteria</taxon>
        <taxon>Enterobacterales</taxon>
        <taxon>Morganellaceae</taxon>
        <taxon>Xenorhabdus</taxon>
    </lineage>
</organism>
<dbReference type="HOGENOM" id="CLU_2703977_0_0_6"/>
<evidence type="ECO:0000256" key="1">
    <source>
        <dbReference type="ARBA" id="ARBA00023026"/>
    </source>
</evidence>
<comment type="caution">
    <text evidence="2">The sequence shown here is derived from an EMBL/GenBank/DDBJ whole genome shotgun (WGS) entry which is preliminary data.</text>
</comment>
<dbReference type="Pfam" id="PF03538">
    <property type="entry name" value="VRP1"/>
    <property type="match status" value="1"/>
</dbReference>
<dbReference type="AlphaFoldDB" id="A0A077QG40"/>
<proteinExistence type="predicted"/>
<reference evidence="2" key="1">
    <citation type="submission" date="2013-07" db="EMBL/GenBank/DDBJ databases">
        <title>Sub-species coevolution in mutualistic symbiosis.</title>
        <authorList>
            <person name="Murfin K."/>
            <person name="Klassen J."/>
            <person name="Lee M."/>
            <person name="Forst S."/>
            <person name="Stock P."/>
            <person name="Goodrich-Blair H."/>
        </authorList>
    </citation>
    <scope>NUCLEOTIDE SEQUENCE [LARGE SCALE GENOMIC DNA]</scope>
    <source>
        <strain evidence="2">Intermedium</strain>
    </source>
</reference>
<keyword evidence="1" id="KW-0843">Virulence</keyword>
<accession>A0A077QG40</accession>
<evidence type="ECO:0000313" key="2">
    <source>
        <dbReference type="EMBL" id="CDH31196.1"/>
    </source>
</evidence>
<gene>
    <name evidence="2" type="ORF">XBI1_1370014</name>
</gene>
<protein>
    <submittedName>
        <fullName evidence="2">Uncharacterized protein</fullName>
    </submittedName>
</protein>